<dbReference type="OrthoDB" id="9803988at2"/>
<evidence type="ECO:0000313" key="8">
    <source>
        <dbReference type="EMBL" id="TDR33526.1"/>
    </source>
</evidence>
<dbReference type="GO" id="GO:0043190">
    <property type="term" value="C:ATP-binding cassette (ABC) transporter complex"/>
    <property type="evidence" value="ECO:0007669"/>
    <property type="project" value="InterPro"/>
</dbReference>
<dbReference type="EMBL" id="JENY01000007">
    <property type="protein sequence ID" value="EXL09464.1"/>
    <property type="molecule type" value="Genomic_DNA"/>
</dbReference>
<dbReference type="InterPro" id="IPR039424">
    <property type="entry name" value="SBP_5"/>
</dbReference>
<dbReference type="InterPro" id="IPR000914">
    <property type="entry name" value="SBP_5_dom"/>
</dbReference>
<comment type="caution">
    <text evidence="7">The sequence shown here is derived from an EMBL/GenBank/DDBJ whole genome shotgun (WGS) entry which is preliminary data.</text>
</comment>
<keyword evidence="10" id="KW-1185">Reference proteome</keyword>
<dbReference type="PIRSF" id="PIRSF002741">
    <property type="entry name" value="MppA"/>
    <property type="match status" value="1"/>
</dbReference>
<comment type="similarity">
    <text evidence="2">Belongs to the bacterial solute-binding protein 5 family.</text>
</comment>
<dbReference type="GO" id="GO:1904680">
    <property type="term" value="F:peptide transmembrane transporter activity"/>
    <property type="evidence" value="ECO:0007669"/>
    <property type="project" value="TreeGrafter"/>
</dbReference>
<dbReference type="HOGENOM" id="CLU_017028_7_4_5"/>
<dbReference type="Gene3D" id="3.10.105.10">
    <property type="entry name" value="Dipeptide-binding Protein, Domain 3"/>
    <property type="match status" value="1"/>
</dbReference>
<evidence type="ECO:0000256" key="1">
    <source>
        <dbReference type="ARBA" id="ARBA00004418"/>
    </source>
</evidence>
<evidence type="ECO:0000313" key="10">
    <source>
        <dbReference type="Proteomes" id="UP000294958"/>
    </source>
</evidence>
<name>A0A011TCX5_9HYPH</name>
<dbReference type="EMBL" id="SNZF01000021">
    <property type="protein sequence ID" value="TDR33526.1"/>
    <property type="molecule type" value="Genomic_DNA"/>
</dbReference>
<dbReference type="STRING" id="69279.BG36_22825"/>
<keyword evidence="3" id="KW-0813">Transport</keyword>
<dbReference type="PATRIC" id="fig|69279.3.peg.1494"/>
<proteinExistence type="inferred from homology"/>
<feature type="domain" description="Solute-binding protein family 5" evidence="6">
    <location>
        <begin position="66"/>
        <end position="440"/>
    </location>
</feature>
<feature type="signal peptide" evidence="5">
    <location>
        <begin position="1"/>
        <end position="23"/>
    </location>
</feature>
<dbReference type="RefSeq" id="WP_036993853.1">
    <property type="nucleotide sequence ID" value="NZ_KK073881.1"/>
</dbReference>
<evidence type="ECO:0000256" key="5">
    <source>
        <dbReference type="SAM" id="SignalP"/>
    </source>
</evidence>
<dbReference type="Gene3D" id="3.90.76.10">
    <property type="entry name" value="Dipeptide-binding Protein, Domain 1"/>
    <property type="match status" value="1"/>
</dbReference>
<dbReference type="Proteomes" id="UP000294958">
    <property type="component" value="Unassembled WGS sequence"/>
</dbReference>
<dbReference type="Gene3D" id="3.40.190.10">
    <property type="entry name" value="Periplasmic binding protein-like II"/>
    <property type="match status" value="1"/>
</dbReference>
<dbReference type="eggNOG" id="COG0747">
    <property type="taxonomic scope" value="Bacteria"/>
</dbReference>
<gene>
    <name evidence="7" type="ORF">BG36_22825</name>
    <name evidence="8" type="ORF">DES43_12113</name>
</gene>
<evidence type="ECO:0000256" key="3">
    <source>
        <dbReference type="ARBA" id="ARBA00022448"/>
    </source>
</evidence>
<dbReference type="PANTHER" id="PTHR30290">
    <property type="entry name" value="PERIPLASMIC BINDING COMPONENT OF ABC TRANSPORTER"/>
    <property type="match status" value="1"/>
</dbReference>
<dbReference type="AlphaFoldDB" id="A0A011TCX5"/>
<organism evidence="7 9">
    <name type="scientific">Aquamicrobium defluvii</name>
    <dbReference type="NCBI Taxonomy" id="69279"/>
    <lineage>
        <taxon>Bacteria</taxon>
        <taxon>Pseudomonadati</taxon>
        <taxon>Pseudomonadota</taxon>
        <taxon>Alphaproteobacteria</taxon>
        <taxon>Hyphomicrobiales</taxon>
        <taxon>Phyllobacteriaceae</taxon>
        <taxon>Aquamicrobium</taxon>
    </lineage>
</organism>
<dbReference type="Pfam" id="PF00496">
    <property type="entry name" value="SBP_bac_5"/>
    <property type="match status" value="1"/>
</dbReference>
<dbReference type="GO" id="GO:0015833">
    <property type="term" value="P:peptide transport"/>
    <property type="evidence" value="ECO:0007669"/>
    <property type="project" value="TreeGrafter"/>
</dbReference>
<reference evidence="7 9" key="1">
    <citation type="submission" date="2014-02" db="EMBL/GenBank/DDBJ databases">
        <title>Aquamicrobium defluvii Genome sequencing.</title>
        <authorList>
            <person name="Wang X."/>
        </authorList>
    </citation>
    <scope>NUCLEOTIDE SEQUENCE [LARGE SCALE GENOMIC DNA]</scope>
    <source>
        <strain evidence="7 9">W13Z1</strain>
    </source>
</reference>
<keyword evidence="4 5" id="KW-0732">Signal</keyword>
<evidence type="ECO:0000313" key="9">
    <source>
        <dbReference type="Proteomes" id="UP000019849"/>
    </source>
</evidence>
<dbReference type="GO" id="GO:0030288">
    <property type="term" value="C:outer membrane-bounded periplasmic space"/>
    <property type="evidence" value="ECO:0007669"/>
    <property type="project" value="UniProtKB-ARBA"/>
</dbReference>
<evidence type="ECO:0000313" key="7">
    <source>
        <dbReference type="EMBL" id="EXL09464.1"/>
    </source>
</evidence>
<sequence length="525" mass="57353">MKKFYLSACTSVLMLFTAASAGAAELRVAYKADPASLDSSANWDANTIRFVLNFYDPLLDYDGKDFIPVLAESWEQVEPTRWRFQLRKGVKFHDGRDFGAEDAMFSIMRATVPSSRAKSVVRGVTGVEKIDDHTFDVITDIPRPFLINMFDRLPMLSKSWAEENNALAPADVGKEQSNAALVEENGTGPFILERRDPGRQTTAVRNPDYWNAANVKSNIDRVTLVPISSDASRVAALLSGEVDLIVPAPMQDVARLEAGSDTTVWKGQEARGVFLGFDATSDNLGKDVSRGPNPFKDVRVRTAVYQAIDADAINRVVMRGNGSVANMIVPPGVIGYDPNRPRLPYDLAKARELLAEAGYPDGFKAPMECSNDRDIGDAATCEAVAAMLARAGIQIDLQSRPSTQFLSALLGGGASFYRFSWGNNGWAASNTMSDLAGCKPEGQRGFAISGYCNPELDELVKQINSESDVVVRDELTKKAWDILDAERLFVPLHYPPIFFASTKAVGDVEVNSDGSLRWAGVRKAD</sequence>
<feature type="chain" id="PRO_5044538506" evidence="5">
    <location>
        <begin position="24"/>
        <end position="525"/>
    </location>
</feature>
<dbReference type="PANTHER" id="PTHR30290:SF9">
    <property type="entry name" value="OLIGOPEPTIDE-BINDING PROTEIN APPA"/>
    <property type="match status" value="1"/>
</dbReference>
<dbReference type="Proteomes" id="UP000019849">
    <property type="component" value="Unassembled WGS sequence"/>
</dbReference>
<dbReference type="CDD" id="cd08498">
    <property type="entry name" value="PBP2_NikA_DppA_OppA_like_2"/>
    <property type="match status" value="1"/>
</dbReference>
<reference evidence="8 10" key="2">
    <citation type="submission" date="2019-03" db="EMBL/GenBank/DDBJ databases">
        <title>Genomic Encyclopedia of Type Strains, Phase IV (KMG-IV): sequencing the most valuable type-strain genomes for metagenomic binning, comparative biology and taxonomic classification.</title>
        <authorList>
            <person name="Goeker M."/>
        </authorList>
    </citation>
    <scope>NUCLEOTIDE SEQUENCE [LARGE SCALE GENOMIC DNA]</scope>
    <source>
        <strain evidence="8 10">DSM 11603</strain>
    </source>
</reference>
<dbReference type="SUPFAM" id="SSF53850">
    <property type="entry name" value="Periplasmic binding protein-like II"/>
    <property type="match status" value="1"/>
</dbReference>
<comment type="subcellular location">
    <subcellularLocation>
        <location evidence="1">Periplasm</location>
    </subcellularLocation>
</comment>
<protein>
    <submittedName>
        <fullName evidence="7">ABC transporter substrate-binding protein</fullName>
    </submittedName>
    <submittedName>
        <fullName evidence="8">Peptide/nickel transport system substrate-binding protein</fullName>
    </submittedName>
</protein>
<evidence type="ECO:0000256" key="4">
    <source>
        <dbReference type="ARBA" id="ARBA00022729"/>
    </source>
</evidence>
<dbReference type="InterPro" id="IPR030678">
    <property type="entry name" value="Peptide/Ni-bd"/>
</dbReference>
<accession>A0A011TCX5</accession>
<evidence type="ECO:0000256" key="2">
    <source>
        <dbReference type="ARBA" id="ARBA00005695"/>
    </source>
</evidence>
<evidence type="ECO:0000259" key="6">
    <source>
        <dbReference type="Pfam" id="PF00496"/>
    </source>
</evidence>